<evidence type="ECO:0000313" key="2">
    <source>
        <dbReference type="Proteomes" id="UP000221168"/>
    </source>
</evidence>
<sequence>MALRPPSKLNPMKDDPLAAAFQYEAAADMAASLGIAGRKVEAALAALKRLEAGDPERPERLKDAARAVHAYFIQRELIGLRRHDILIREMGIPKEVLVRLGAS</sequence>
<accession>A0A2G1QPF6</accession>
<dbReference type="OrthoDB" id="9814981at2"/>
<name>A0A2G1QPF6_9HYPH</name>
<dbReference type="Proteomes" id="UP000221168">
    <property type="component" value="Unassembled WGS sequence"/>
</dbReference>
<proteinExistence type="predicted"/>
<dbReference type="InterPro" id="IPR046606">
    <property type="entry name" value="DUF6665"/>
</dbReference>
<gene>
    <name evidence="1" type="ORF">CSC94_09990</name>
</gene>
<protein>
    <submittedName>
        <fullName evidence="1">Uncharacterized protein</fullName>
    </submittedName>
</protein>
<dbReference type="RefSeq" id="WP_099306186.1">
    <property type="nucleotide sequence ID" value="NZ_PDVP01000004.1"/>
</dbReference>
<dbReference type="AlphaFoldDB" id="A0A2G1QPF6"/>
<comment type="caution">
    <text evidence="1">The sequence shown here is derived from an EMBL/GenBank/DDBJ whole genome shotgun (WGS) entry which is preliminary data.</text>
</comment>
<dbReference type="EMBL" id="PDVP01000004">
    <property type="protein sequence ID" value="PHP67359.1"/>
    <property type="molecule type" value="Genomic_DNA"/>
</dbReference>
<reference evidence="1 2" key="1">
    <citation type="submission" date="2017-10" db="EMBL/GenBank/DDBJ databases">
        <title>Sedimentibacterium mangrovi gen. nov., sp. nov., a novel member of family Phyllobacteriacea isolated from mangrove sediment.</title>
        <authorList>
            <person name="Liao H."/>
            <person name="Tian Y."/>
        </authorList>
    </citation>
    <scope>NUCLEOTIDE SEQUENCE [LARGE SCALE GENOMIC DNA]</scope>
    <source>
        <strain evidence="1 2">X9-2-2</strain>
    </source>
</reference>
<organism evidence="1 2">
    <name type="scientific">Zhengella mangrovi</name>
    <dbReference type="NCBI Taxonomy" id="1982044"/>
    <lineage>
        <taxon>Bacteria</taxon>
        <taxon>Pseudomonadati</taxon>
        <taxon>Pseudomonadota</taxon>
        <taxon>Alphaproteobacteria</taxon>
        <taxon>Hyphomicrobiales</taxon>
        <taxon>Notoacmeibacteraceae</taxon>
        <taxon>Zhengella</taxon>
    </lineage>
</organism>
<keyword evidence="2" id="KW-1185">Reference proteome</keyword>
<dbReference type="Pfam" id="PF20370">
    <property type="entry name" value="DUF6665"/>
    <property type="match status" value="1"/>
</dbReference>
<evidence type="ECO:0000313" key="1">
    <source>
        <dbReference type="EMBL" id="PHP67359.1"/>
    </source>
</evidence>